<feature type="transmembrane region" description="Helical" evidence="1">
    <location>
        <begin position="20"/>
        <end position="39"/>
    </location>
</feature>
<evidence type="ECO:0000313" key="2">
    <source>
        <dbReference type="EMBL" id="MBO0438872.1"/>
    </source>
</evidence>
<evidence type="ECO:0000313" key="3">
    <source>
        <dbReference type="Proteomes" id="UP000664632"/>
    </source>
</evidence>
<reference evidence="2 3" key="1">
    <citation type="submission" date="2021-03" db="EMBL/GenBank/DDBJ databases">
        <title>Enterococcal diversity collection.</title>
        <authorList>
            <person name="Gilmore M.S."/>
            <person name="Schwartzman J."/>
            <person name="Van Tyne D."/>
            <person name="Martin M."/>
            <person name="Earl A.M."/>
            <person name="Manson A.L."/>
            <person name="Straub T."/>
            <person name="Salamzade R."/>
            <person name="Saavedra J."/>
            <person name="Lebreton F."/>
            <person name="Prichula J."/>
            <person name="Schaufler K."/>
            <person name="Gaca A."/>
            <person name="Sgardioli B."/>
            <person name="Wagenaar J."/>
            <person name="Strong T."/>
        </authorList>
    </citation>
    <scope>NUCLEOTIDE SEQUENCE [LARGE SCALE GENOMIC DNA]</scope>
    <source>
        <strain evidence="2 3">DIV0869a</strain>
    </source>
</reference>
<sequence length="153" mass="17693">MQFYTYDYLLEQTHAVNKIQWAIMAGLFLILLVMGFFWVRKRLDYKFKEIGILIIVILLLLGGIQLNTYYNAEASDNQYAQMIGTLQSVAKSMDVEPSKLKMNRTDLTVDPVVEVEGKFYLIRMSDDKSSYLIQEIEVKNQEEFQTVDIGGTN</sequence>
<gene>
    <name evidence="2" type="ORF">JZO69_00670</name>
</gene>
<keyword evidence="3" id="KW-1185">Reference proteome</keyword>
<dbReference type="InterPro" id="IPR021707">
    <property type="entry name" value="DUF3290"/>
</dbReference>
<feature type="transmembrane region" description="Helical" evidence="1">
    <location>
        <begin position="51"/>
        <end position="70"/>
    </location>
</feature>
<dbReference type="Pfam" id="PF11694">
    <property type="entry name" value="DUF3290"/>
    <property type="match status" value="1"/>
</dbReference>
<keyword evidence="1" id="KW-0812">Transmembrane</keyword>
<evidence type="ECO:0000256" key="1">
    <source>
        <dbReference type="SAM" id="Phobius"/>
    </source>
</evidence>
<accession>A0ABS3GUD9</accession>
<proteinExistence type="predicted"/>
<protein>
    <submittedName>
        <fullName evidence="2">DUF3290 family protein</fullName>
    </submittedName>
</protein>
<comment type="caution">
    <text evidence="2">The sequence shown here is derived from an EMBL/GenBank/DDBJ whole genome shotgun (WGS) entry which is preliminary data.</text>
</comment>
<name>A0ABS3GUD9_9ENTE</name>
<dbReference type="EMBL" id="JAFLWD010000002">
    <property type="protein sequence ID" value="MBO0438872.1"/>
    <property type="molecule type" value="Genomic_DNA"/>
</dbReference>
<organism evidence="2 3">
    <name type="scientific">Candidatus Enterococcus ikei</name>
    <dbReference type="NCBI Taxonomy" id="2815326"/>
    <lineage>
        <taxon>Bacteria</taxon>
        <taxon>Bacillati</taxon>
        <taxon>Bacillota</taxon>
        <taxon>Bacilli</taxon>
        <taxon>Lactobacillales</taxon>
        <taxon>Enterococcaceae</taxon>
        <taxon>Enterococcus</taxon>
    </lineage>
</organism>
<dbReference type="RefSeq" id="WP_207110986.1">
    <property type="nucleotide sequence ID" value="NZ_JAFLWD010000002.1"/>
</dbReference>
<keyword evidence="1" id="KW-1133">Transmembrane helix</keyword>
<dbReference type="Proteomes" id="UP000664632">
    <property type="component" value="Unassembled WGS sequence"/>
</dbReference>
<keyword evidence="1" id="KW-0472">Membrane</keyword>